<evidence type="ECO:0000313" key="2">
    <source>
        <dbReference type="EMBL" id="EYU41173.1"/>
    </source>
</evidence>
<reference evidence="2 3" key="1">
    <citation type="journal article" date="2013" name="Proc. Natl. Acad. Sci. U.S.A.">
        <title>Fine-scale variation in meiotic recombination in Mimulus inferred from population shotgun sequencing.</title>
        <authorList>
            <person name="Hellsten U."/>
            <person name="Wright K.M."/>
            <person name="Jenkins J."/>
            <person name="Shu S."/>
            <person name="Yuan Y."/>
            <person name="Wessler S.R."/>
            <person name="Schmutz J."/>
            <person name="Willis J.H."/>
            <person name="Rokhsar D.S."/>
        </authorList>
    </citation>
    <scope>NUCLEOTIDE SEQUENCE [LARGE SCALE GENOMIC DNA]</scope>
    <source>
        <strain evidence="3">cv. DUN x IM62</strain>
    </source>
</reference>
<dbReference type="EMBL" id="KI630359">
    <property type="protein sequence ID" value="EYU41173.1"/>
    <property type="molecule type" value="Genomic_DNA"/>
</dbReference>
<accession>A0A022RN06</accession>
<protein>
    <recommendedName>
        <fullName evidence="1">F-box domain-containing protein</fullName>
    </recommendedName>
</protein>
<dbReference type="AlphaFoldDB" id="A0A022RN06"/>
<gene>
    <name evidence="2" type="ORF">MIMGU_mgv1a021963mg</name>
</gene>
<keyword evidence="3" id="KW-1185">Reference proteome</keyword>
<dbReference type="SUPFAM" id="SSF52047">
    <property type="entry name" value="RNI-like"/>
    <property type="match status" value="1"/>
</dbReference>
<organism evidence="2 3">
    <name type="scientific">Erythranthe guttata</name>
    <name type="common">Yellow monkey flower</name>
    <name type="synonym">Mimulus guttatus</name>
    <dbReference type="NCBI Taxonomy" id="4155"/>
    <lineage>
        <taxon>Eukaryota</taxon>
        <taxon>Viridiplantae</taxon>
        <taxon>Streptophyta</taxon>
        <taxon>Embryophyta</taxon>
        <taxon>Tracheophyta</taxon>
        <taxon>Spermatophyta</taxon>
        <taxon>Magnoliopsida</taxon>
        <taxon>eudicotyledons</taxon>
        <taxon>Gunneridae</taxon>
        <taxon>Pentapetalae</taxon>
        <taxon>asterids</taxon>
        <taxon>lamiids</taxon>
        <taxon>Lamiales</taxon>
        <taxon>Phrymaceae</taxon>
        <taxon>Erythranthe</taxon>
    </lineage>
</organism>
<dbReference type="PANTHER" id="PTHR31900">
    <property type="entry name" value="F-BOX/RNI SUPERFAMILY PROTEIN-RELATED"/>
    <property type="match status" value="1"/>
</dbReference>
<dbReference type="SUPFAM" id="SSF81383">
    <property type="entry name" value="F-box domain"/>
    <property type="match status" value="1"/>
</dbReference>
<sequence length="240" mass="28037">MAAISEHRSPRRRKQNTVAIDQLSDLPDEVIFHILSFLQTKFHVRTSILSRRWRYLWLESCGVVPDIGGAVFFPRLKNLHLIQVQYESDESLQHLLSGCPVLEELSVELFIDYSSWYHHRVEINTPALVCLQLFDYSTQYIKCGELTALIEADIYICNNVKPEDGFLYSRSLMEFIDRLHNVKCLKLNLINYINYLCPIQFFSISFHNLTKLELTTDCYFLSKLHENADNLEILILSEVC</sequence>
<dbReference type="PROSITE" id="PS50181">
    <property type="entry name" value="FBOX"/>
    <property type="match status" value="1"/>
</dbReference>
<dbReference type="SMART" id="SM00256">
    <property type="entry name" value="FBOX"/>
    <property type="match status" value="1"/>
</dbReference>
<dbReference type="InterPro" id="IPR036047">
    <property type="entry name" value="F-box-like_dom_sf"/>
</dbReference>
<dbReference type="InterPro" id="IPR053781">
    <property type="entry name" value="F-box_AtFBL13-like"/>
</dbReference>
<dbReference type="Gene3D" id="1.20.1280.50">
    <property type="match status" value="1"/>
</dbReference>
<evidence type="ECO:0000259" key="1">
    <source>
        <dbReference type="PROSITE" id="PS50181"/>
    </source>
</evidence>
<proteinExistence type="predicted"/>
<dbReference type="CDD" id="cd22160">
    <property type="entry name" value="F-box_AtFBL13-like"/>
    <property type="match status" value="1"/>
</dbReference>
<dbReference type="PhylomeDB" id="A0A022RN06"/>
<dbReference type="Proteomes" id="UP000030748">
    <property type="component" value="Unassembled WGS sequence"/>
</dbReference>
<name>A0A022RN06_ERYGU</name>
<dbReference type="STRING" id="4155.A0A022RN06"/>
<dbReference type="InterPro" id="IPR050232">
    <property type="entry name" value="FBL13/AtMIF1-like"/>
</dbReference>
<dbReference type="InterPro" id="IPR001810">
    <property type="entry name" value="F-box_dom"/>
</dbReference>
<dbReference type="PANTHER" id="PTHR31900:SF34">
    <property type="entry name" value="EMB|CAB62440.1-RELATED"/>
    <property type="match status" value="1"/>
</dbReference>
<evidence type="ECO:0000313" key="3">
    <source>
        <dbReference type="Proteomes" id="UP000030748"/>
    </source>
</evidence>
<feature type="domain" description="F-box" evidence="1">
    <location>
        <begin position="20"/>
        <end position="76"/>
    </location>
</feature>
<dbReference type="Pfam" id="PF24758">
    <property type="entry name" value="LRR_At5g56370"/>
    <property type="match status" value="1"/>
</dbReference>
<dbReference type="InterPro" id="IPR055411">
    <property type="entry name" value="LRR_FXL15/At3g58940/PEG3-like"/>
</dbReference>